<accession>A0A0R1XQT7</accession>
<evidence type="ECO:0000256" key="2">
    <source>
        <dbReference type="SAM" id="Phobius"/>
    </source>
</evidence>
<comment type="caution">
    <text evidence="3">The sequence shown here is derived from an EMBL/GenBank/DDBJ whole genome shotgun (WGS) entry which is preliminary data.</text>
</comment>
<name>A0A0R1XQT7_9LACO</name>
<keyword evidence="2" id="KW-1133">Transmembrane helix</keyword>
<keyword evidence="2" id="KW-0812">Transmembrane</keyword>
<organism evidence="3 4">
    <name type="scientific">Limosilactobacillus panis DSM 6035</name>
    <dbReference type="NCBI Taxonomy" id="1423782"/>
    <lineage>
        <taxon>Bacteria</taxon>
        <taxon>Bacillati</taxon>
        <taxon>Bacillota</taxon>
        <taxon>Bacilli</taxon>
        <taxon>Lactobacillales</taxon>
        <taxon>Lactobacillaceae</taxon>
        <taxon>Limosilactobacillus</taxon>
    </lineage>
</organism>
<protein>
    <recommendedName>
        <fullName evidence="5">Integral membrane protein</fullName>
    </recommendedName>
</protein>
<dbReference type="EMBL" id="AZGM01000015">
    <property type="protein sequence ID" value="KRM30089.1"/>
    <property type="molecule type" value="Genomic_DNA"/>
</dbReference>
<dbReference type="Gene3D" id="1.20.1250.20">
    <property type="entry name" value="MFS general substrate transporter like domains"/>
    <property type="match status" value="1"/>
</dbReference>
<dbReference type="STRING" id="1423782.FD32_GL000701"/>
<feature type="transmembrane region" description="Helical" evidence="2">
    <location>
        <begin position="213"/>
        <end position="232"/>
    </location>
</feature>
<dbReference type="InterPro" id="IPR036259">
    <property type="entry name" value="MFS_trans_sf"/>
</dbReference>
<sequence>MSEEQPRNAQAGQRQKQVAKEQRQESGSAFAKYGLTRKNEEFIYQLSKQLNRQGVAKKKQPEMIQETINKLLEGQKKGQTAKALLGTPTAYANELKHPKPTSEAVRKESLKLLAVDNTLIFFSIFTFMYGLMYVLSPAAFKVNRNGSAGITAILLVAIIGGLLFSYVLLQIRPQAKKKRPLIWRILIIVIALVAWLLLYMLASMLPNAINPVLNGWLYIVFGVAGFGGDVYFRNHFHVMGLYGRRQRRR</sequence>
<dbReference type="Proteomes" id="UP000051412">
    <property type="component" value="Unassembled WGS sequence"/>
</dbReference>
<evidence type="ECO:0000313" key="4">
    <source>
        <dbReference type="Proteomes" id="UP000051412"/>
    </source>
</evidence>
<gene>
    <name evidence="3" type="ORF">FD32_GL000701</name>
</gene>
<dbReference type="PATRIC" id="fig|1423782.4.peg.726"/>
<reference evidence="3 4" key="1">
    <citation type="journal article" date="2015" name="Genome Announc.">
        <title>Expanding the biotechnology potential of lactobacilli through comparative genomics of 213 strains and associated genera.</title>
        <authorList>
            <person name="Sun Z."/>
            <person name="Harris H.M."/>
            <person name="McCann A."/>
            <person name="Guo C."/>
            <person name="Argimon S."/>
            <person name="Zhang W."/>
            <person name="Yang X."/>
            <person name="Jeffery I.B."/>
            <person name="Cooney J.C."/>
            <person name="Kagawa T.F."/>
            <person name="Liu W."/>
            <person name="Song Y."/>
            <person name="Salvetti E."/>
            <person name="Wrobel A."/>
            <person name="Rasinkangas P."/>
            <person name="Parkhill J."/>
            <person name="Rea M.C."/>
            <person name="O'Sullivan O."/>
            <person name="Ritari J."/>
            <person name="Douillard F.P."/>
            <person name="Paul Ross R."/>
            <person name="Yang R."/>
            <person name="Briner A.E."/>
            <person name="Felis G.E."/>
            <person name="de Vos W.M."/>
            <person name="Barrangou R."/>
            <person name="Klaenhammer T.R."/>
            <person name="Caufield P.W."/>
            <person name="Cui Y."/>
            <person name="Zhang H."/>
            <person name="O'Toole P.W."/>
        </authorList>
    </citation>
    <scope>NUCLEOTIDE SEQUENCE [LARGE SCALE GENOMIC DNA]</scope>
    <source>
        <strain evidence="3 4">DSM 6035</strain>
    </source>
</reference>
<feature type="transmembrane region" description="Helical" evidence="2">
    <location>
        <begin position="147"/>
        <end position="169"/>
    </location>
</feature>
<evidence type="ECO:0000256" key="1">
    <source>
        <dbReference type="SAM" id="MobiDB-lite"/>
    </source>
</evidence>
<dbReference type="SUPFAM" id="SSF103473">
    <property type="entry name" value="MFS general substrate transporter"/>
    <property type="match status" value="1"/>
</dbReference>
<feature type="region of interest" description="Disordered" evidence="1">
    <location>
        <begin position="1"/>
        <end position="25"/>
    </location>
</feature>
<evidence type="ECO:0008006" key="5">
    <source>
        <dbReference type="Google" id="ProtNLM"/>
    </source>
</evidence>
<dbReference type="RefSeq" id="WP_047768970.1">
    <property type="nucleotide sequence ID" value="NZ_AZGM01000015.1"/>
</dbReference>
<feature type="compositionally biased region" description="Polar residues" evidence="1">
    <location>
        <begin position="7"/>
        <end position="16"/>
    </location>
</feature>
<evidence type="ECO:0000313" key="3">
    <source>
        <dbReference type="EMBL" id="KRM30089.1"/>
    </source>
</evidence>
<proteinExistence type="predicted"/>
<feature type="transmembrane region" description="Helical" evidence="2">
    <location>
        <begin position="181"/>
        <end position="201"/>
    </location>
</feature>
<dbReference type="OrthoDB" id="2143285at2"/>
<dbReference type="InterPro" id="IPR009214">
    <property type="entry name" value="DUF1129"/>
</dbReference>
<dbReference type="AlphaFoldDB" id="A0A0R1XQT7"/>
<dbReference type="PIRSF" id="PIRSF033111">
    <property type="entry name" value="UCP033111"/>
    <property type="match status" value="1"/>
</dbReference>
<feature type="transmembrane region" description="Helical" evidence="2">
    <location>
        <begin position="112"/>
        <end position="135"/>
    </location>
</feature>
<keyword evidence="4" id="KW-1185">Reference proteome</keyword>
<dbReference type="Pfam" id="PF06570">
    <property type="entry name" value="DUF1129"/>
    <property type="match status" value="1"/>
</dbReference>
<keyword evidence="2" id="KW-0472">Membrane</keyword>